<feature type="region of interest" description="Disordered" evidence="1">
    <location>
        <begin position="74"/>
        <end position="101"/>
    </location>
</feature>
<gene>
    <name evidence="3" type="ORF">DCAR_0832872</name>
</gene>
<evidence type="ECO:0000313" key="4">
    <source>
        <dbReference type="Proteomes" id="UP000077755"/>
    </source>
</evidence>
<keyword evidence="2" id="KW-0812">Transmembrane</keyword>
<dbReference type="PANTHER" id="PTHR37184:SF2">
    <property type="entry name" value="CLAVATA3_ESR (CLE)-RELATED PROTEIN 43"/>
    <property type="match status" value="1"/>
</dbReference>
<keyword evidence="2" id="KW-0472">Membrane</keyword>
<dbReference type="InterPro" id="IPR040274">
    <property type="entry name" value="CLE27/CLE43"/>
</dbReference>
<dbReference type="Gramene" id="KZM85846">
    <property type="protein sequence ID" value="KZM85846"/>
    <property type="gene ID" value="DCAR_026732"/>
</dbReference>
<feature type="compositionally biased region" description="Basic and acidic residues" evidence="1">
    <location>
        <begin position="74"/>
        <end position="89"/>
    </location>
</feature>
<reference evidence="3" key="2">
    <citation type="submission" date="2022-03" db="EMBL/GenBank/DDBJ databases">
        <title>Draft title - Genomic analysis of global carrot germplasm unveils the trajectory of domestication and the origin of high carotenoid orange carrot.</title>
        <authorList>
            <person name="Iorizzo M."/>
            <person name="Ellison S."/>
            <person name="Senalik D."/>
            <person name="Macko-Podgorni A."/>
            <person name="Grzebelus D."/>
            <person name="Bostan H."/>
            <person name="Rolling W."/>
            <person name="Curaba J."/>
            <person name="Simon P."/>
        </authorList>
    </citation>
    <scope>NUCLEOTIDE SEQUENCE</scope>
    <source>
        <tissue evidence="3">Leaf</tissue>
    </source>
</reference>
<organism evidence="3 4">
    <name type="scientific">Daucus carota subsp. sativus</name>
    <name type="common">Carrot</name>
    <dbReference type="NCBI Taxonomy" id="79200"/>
    <lineage>
        <taxon>Eukaryota</taxon>
        <taxon>Viridiplantae</taxon>
        <taxon>Streptophyta</taxon>
        <taxon>Embryophyta</taxon>
        <taxon>Tracheophyta</taxon>
        <taxon>Spermatophyta</taxon>
        <taxon>Magnoliopsida</taxon>
        <taxon>eudicotyledons</taxon>
        <taxon>Gunneridae</taxon>
        <taxon>Pentapetalae</taxon>
        <taxon>asterids</taxon>
        <taxon>campanulids</taxon>
        <taxon>Apiales</taxon>
        <taxon>Apiaceae</taxon>
        <taxon>Apioideae</taxon>
        <taxon>Scandiceae</taxon>
        <taxon>Daucinae</taxon>
        <taxon>Daucus</taxon>
        <taxon>Daucus sect. Daucus</taxon>
    </lineage>
</organism>
<evidence type="ECO:0000256" key="2">
    <source>
        <dbReference type="SAM" id="Phobius"/>
    </source>
</evidence>
<keyword evidence="4" id="KW-1185">Reference proteome</keyword>
<name>A0A175YQ53_DAUCS</name>
<proteinExistence type="predicted"/>
<keyword evidence="2" id="KW-1133">Transmembrane helix</keyword>
<sequence length="101" mass="11597">MSFCGQKRSCSFIYSSSLILFLVVTFLHIRPHAQVEASRMLQALKEPYDHVKIQGMTKISIEANHFREFFKGRGAPDVDKDKGFEDNKRRVPSCPDALHNK</sequence>
<dbReference type="Proteomes" id="UP000077755">
    <property type="component" value="Chromosome 8"/>
</dbReference>
<feature type="transmembrane region" description="Helical" evidence="2">
    <location>
        <begin position="12"/>
        <end position="29"/>
    </location>
</feature>
<protein>
    <submittedName>
        <fullName evidence="3">Uncharacterized protein</fullName>
    </submittedName>
</protein>
<evidence type="ECO:0000256" key="1">
    <source>
        <dbReference type="SAM" id="MobiDB-lite"/>
    </source>
</evidence>
<evidence type="ECO:0000313" key="3">
    <source>
        <dbReference type="EMBL" id="WOH13362.1"/>
    </source>
</evidence>
<dbReference type="AlphaFoldDB" id="A0A175YQ53"/>
<dbReference type="PANTHER" id="PTHR37184">
    <property type="entry name" value="CLAVATA3/ESR (CLE)-RELATED PROTEIN 27"/>
    <property type="match status" value="1"/>
</dbReference>
<dbReference type="EMBL" id="CP093350">
    <property type="protein sequence ID" value="WOH13362.1"/>
    <property type="molecule type" value="Genomic_DNA"/>
</dbReference>
<accession>A0A175YQ53</accession>
<reference evidence="3" key="1">
    <citation type="journal article" date="2016" name="Nat. Genet.">
        <title>A high-quality carrot genome assembly provides new insights into carotenoid accumulation and asterid genome evolution.</title>
        <authorList>
            <person name="Iorizzo M."/>
            <person name="Ellison S."/>
            <person name="Senalik D."/>
            <person name="Zeng P."/>
            <person name="Satapoomin P."/>
            <person name="Huang J."/>
            <person name="Bowman M."/>
            <person name="Iovene M."/>
            <person name="Sanseverino W."/>
            <person name="Cavagnaro P."/>
            <person name="Yildiz M."/>
            <person name="Macko-Podgorni A."/>
            <person name="Moranska E."/>
            <person name="Grzebelus E."/>
            <person name="Grzebelus D."/>
            <person name="Ashrafi H."/>
            <person name="Zheng Z."/>
            <person name="Cheng S."/>
            <person name="Spooner D."/>
            <person name="Van Deynze A."/>
            <person name="Simon P."/>
        </authorList>
    </citation>
    <scope>NUCLEOTIDE SEQUENCE</scope>
    <source>
        <tissue evidence="3">Leaf</tissue>
    </source>
</reference>